<gene>
    <name evidence="9" type="ORF">AB0E89_35970</name>
</gene>
<dbReference type="RefSeq" id="WP_334578575.1">
    <property type="nucleotide sequence ID" value="NZ_JBEZVE010000023.1"/>
</dbReference>
<feature type="region of interest" description="Disordered" evidence="6">
    <location>
        <begin position="63"/>
        <end position="100"/>
    </location>
</feature>
<evidence type="ECO:0000256" key="3">
    <source>
        <dbReference type="ARBA" id="ARBA00022692"/>
    </source>
</evidence>
<accession>A0ABV2ZUY5</accession>
<comment type="caution">
    <text evidence="9">The sequence shown here is derived from an EMBL/GenBank/DDBJ whole genome shotgun (WGS) entry which is preliminary data.</text>
</comment>
<dbReference type="InterPro" id="IPR027379">
    <property type="entry name" value="CLS_N"/>
</dbReference>
<sequence length="100" mass="10746">MTLQLLSAVPMVIVTVLCVGALLDCVRTPEERVRHVPKLLWLLFMFSAPIVGGLAWTYLGKRPEPSGRSAPSEQSTHIADTTKGPVHRTGPFVHSGSGGI</sequence>
<keyword evidence="4 7" id="KW-1133">Transmembrane helix</keyword>
<keyword evidence="2" id="KW-1003">Cell membrane</keyword>
<evidence type="ECO:0000259" key="8">
    <source>
        <dbReference type="Pfam" id="PF13396"/>
    </source>
</evidence>
<keyword evidence="5 7" id="KW-0472">Membrane</keyword>
<organism evidence="9 10">
    <name type="scientific">Streptomyces sp. 900129855</name>
    <dbReference type="NCBI Taxonomy" id="3155129"/>
    <lineage>
        <taxon>Bacteria</taxon>
        <taxon>Bacillati</taxon>
        <taxon>Actinomycetota</taxon>
        <taxon>Actinomycetes</taxon>
        <taxon>Kitasatosporales</taxon>
        <taxon>Streptomycetaceae</taxon>
        <taxon>Streptomyces</taxon>
    </lineage>
</organism>
<keyword evidence="3 7" id="KW-0812">Transmembrane</keyword>
<keyword evidence="10" id="KW-1185">Reference proteome</keyword>
<protein>
    <submittedName>
        <fullName evidence="9">PLD nuclease N-terminal domain-containing protein</fullName>
    </submittedName>
</protein>
<feature type="transmembrane region" description="Helical" evidence="7">
    <location>
        <begin position="6"/>
        <end position="27"/>
    </location>
</feature>
<dbReference type="EMBL" id="JBEZVE010000023">
    <property type="protein sequence ID" value="MEU3785880.1"/>
    <property type="molecule type" value="Genomic_DNA"/>
</dbReference>
<evidence type="ECO:0000256" key="7">
    <source>
        <dbReference type="SAM" id="Phobius"/>
    </source>
</evidence>
<evidence type="ECO:0000256" key="4">
    <source>
        <dbReference type="ARBA" id="ARBA00022989"/>
    </source>
</evidence>
<feature type="domain" description="Cardiolipin synthase N-terminal" evidence="8">
    <location>
        <begin position="16"/>
        <end position="57"/>
    </location>
</feature>
<reference evidence="9 10" key="1">
    <citation type="submission" date="2024-06" db="EMBL/GenBank/DDBJ databases">
        <title>The Natural Products Discovery Center: Release of the First 8490 Sequenced Strains for Exploring Actinobacteria Biosynthetic Diversity.</title>
        <authorList>
            <person name="Kalkreuter E."/>
            <person name="Kautsar S.A."/>
            <person name="Yang D."/>
            <person name="Bader C.D."/>
            <person name="Teijaro C.N."/>
            <person name="Fluegel L."/>
            <person name="Davis C.M."/>
            <person name="Simpson J.R."/>
            <person name="Lauterbach L."/>
            <person name="Steele A.D."/>
            <person name="Gui C."/>
            <person name="Meng S."/>
            <person name="Li G."/>
            <person name="Viehrig K."/>
            <person name="Ye F."/>
            <person name="Su P."/>
            <person name="Kiefer A.F."/>
            <person name="Nichols A."/>
            <person name="Cepeda A.J."/>
            <person name="Yan W."/>
            <person name="Fan B."/>
            <person name="Jiang Y."/>
            <person name="Adhikari A."/>
            <person name="Zheng C.-J."/>
            <person name="Schuster L."/>
            <person name="Cowan T.M."/>
            <person name="Smanski M.J."/>
            <person name="Chevrette M.G."/>
            <person name="De Carvalho L.P.S."/>
            <person name="Shen B."/>
        </authorList>
    </citation>
    <scope>NUCLEOTIDE SEQUENCE [LARGE SCALE GENOMIC DNA]</scope>
    <source>
        <strain evidence="9 10">NPDC033843</strain>
    </source>
</reference>
<dbReference type="Pfam" id="PF13396">
    <property type="entry name" value="PLDc_N"/>
    <property type="match status" value="1"/>
</dbReference>
<comment type="subcellular location">
    <subcellularLocation>
        <location evidence="1">Cell membrane</location>
        <topology evidence="1">Multi-pass membrane protein</topology>
    </subcellularLocation>
</comment>
<dbReference type="Proteomes" id="UP001550739">
    <property type="component" value="Unassembled WGS sequence"/>
</dbReference>
<evidence type="ECO:0000256" key="6">
    <source>
        <dbReference type="SAM" id="MobiDB-lite"/>
    </source>
</evidence>
<evidence type="ECO:0000313" key="10">
    <source>
        <dbReference type="Proteomes" id="UP001550739"/>
    </source>
</evidence>
<evidence type="ECO:0000256" key="2">
    <source>
        <dbReference type="ARBA" id="ARBA00022475"/>
    </source>
</evidence>
<proteinExistence type="predicted"/>
<name>A0ABV2ZUY5_9ACTN</name>
<evidence type="ECO:0000256" key="5">
    <source>
        <dbReference type="ARBA" id="ARBA00023136"/>
    </source>
</evidence>
<evidence type="ECO:0000256" key="1">
    <source>
        <dbReference type="ARBA" id="ARBA00004651"/>
    </source>
</evidence>
<feature type="transmembrane region" description="Helical" evidence="7">
    <location>
        <begin position="39"/>
        <end position="59"/>
    </location>
</feature>
<feature type="compositionally biased region" description="Polar residues" evidence="6">
    <location>
        <begin position="69"/>
        <end position="79"/>
    </location>
</feature>
<evidence type="ECO:0000313" key="9">
    <source>
        <dbReference type="EMBL" id="MEU3785880.1"/>
    </source>
</evidence>